<evidence type="ECO:0000313" key="3">
    <source>
        <dbReference type="Proteomes" id="UP000286100"/>
    </source>
</evidence>
<gene>
    <name evidence="2" type="ORF">D3876_02995</name>
</gene>
<organism evidence="2 3">
    <name type="scientific">Sphingomonas cavernae</name>
    <dbReference type="NCBI Taxonomy" id="2320861"/>
    <lineage>
        <taxon>Bacteria</taxon>
        <taxon>Pseudomonadati</taxon>
        <taxon>Pseudomonadota</taxon>
        <taxon>Alphaproteobacteria</taxon>
        <taxon>Sphingomonadales</taxon>
        <taxon>Sphingomonadaceae</taxon>
        <taxon>Sphingomonas</taxon>
    </lineage>
</organism>
<feature type="transmembrane region" description="Helical" evidence="1">
    <location>
        <begin position="48"/>
        <end position="67"/>
    </location>
</feature>
<accession>A0A418WQ29</accession>
<dbReference type="Pfam" id="PF03203">
    <property type="entry name" value="MerC"/>
    <property type="match status" value="1"/>
</dbReference>
<dbReference type="EMBL" id="QYUM01000002">
    <property type="protein sequence ID" value="RJF93331.1"/>
    <property type="molecule type" value="Genomic_DNA"/>
</dbReference>
<keyword evidence="1" id="KW-1133">Transmembrane helix</keyword>
<keyword evidence="1" id="KW-0812">Transmembrane</keyword>
<evidence type="ECO:0000313" key="2">
    <source>
        <dbReference type="EMBL" id="RJF93331.1"/>
    </source>
</evidence>
<dbReference type="InterPro" id="IPR004891">
    <property type="entry name" value="Mercury-R_MerC"/>
</dbReference>
<protein>
    <submittedName>
        <fullName evidence="2">MerC domain-containing protein</fullName>
    </submittedName>
</protein>
<feature type="transmembrane region" description="Helical" evidence="1">
    <location>
        <begin position="99"/>
        <end position="118"/>
    </location>
</feature>
<keyword evidence="3" id="KW-1185">Reference proteome</keyword>
<dbReference type="RefSeq" id="WP_119759609.1">
    <property type="nucleotide sequence ID" value="NZ_QYUM01000002.1"/>
</dbReference>
<feature type="transmembrane region" description="Helical" evidence="1">
    <location>
        <begin position="74"/>
        <end position="93"/>
    </location>
</feature>
<comment type="caution">
    <text evidence="2">The sequence shown here is derived from an EMBL/GenBank/DDBJ whole genome shotgun (WGS) entry which is preliminary data.</text>
</comment>
<evidence type="ECO:0000256" key="1">
    <source>
        <dbReference type="SAM" id="Phobius"/>
    </source>
</evidence>
<dbReference type="Proteomes" id="UP000286100">
    <property type="component" value="Unassembled WGS sequence"/>
</dbReference>
<proteinExistence type="predicted"/>
<dbReference type="GO" id="GO:0015097">
    <property type="term" value="F:mercury ion transmembrane transporter activity"/>
    <property type="evidence" value="ECO:0007669"/>
    <property type="project" value="InterPro"/>
</dbReference>
<dbReference type="GO" id="GO:0016020">
    <property type="term" value="C:membrane"/>
    <property type="evidence" value="ECO:0007669"/>
    <property type="project" value="InterPro"/>
</dbReference>
<name>A0A418WQ29_9SPHN</name>
<reference evidence="2 3" key="1">
    <citation type="submission" date="2018-09" db="EMBL/GenBank/DDBJ databases">
        <authorList>
            <person name="Zhu H."/>
        </authorList>
    </citation>
    <scope>NUCLEOTIDE SEQUENCE [LARGE SCALE GENOMIC DNA]</scope>
    <source>
        <strain evidence="2 3">K2R01-6</strain>
    </source>
</reference>
<dbReference type="AlphaFoldDB" id="A0A418WQ29"/>
<sequence length="123" mass="12937">MDQSRRRQRIWDAAAIGASAICLIHCLALPVLIAALPALADLLHLPERFHLAALALALPMSALALAAGWRRHGLWLPLVTGILGLLLLGWGALGGHAVAAETGLTVVGSILLTVGHVANWRAR</sequence>
<keyword evidence="1" id="KW-0472">Membrane</keyword>
<feature type="transmembrane region" description="Helical" evidence="1">
    <location>
        <begin position="12"/>
        <end position="36"/>
    </location>
</feature>